<dbReference type="InterPro" id="IPR000150">
    <property type="entry name" value="Cof"/>
</dbReference>
<sequence>MIQLIASDMDGTLLDEHMHISEENIAAIRYAQEKGIHFMVCTGRNITEALPALNDADIKCPMITLNGAQAFDKDHHVLFTIEIAKENALEVMQILEKHNVYYEVSTNQGTFSENLARRIETFAAFLSQKLPHLTYQMAIAMTSARFESLPIRIVDNMKEYILRDDIKVLKIIGFNNTDPDILEKVSAELIDKPTLNVTSSGTNNIEINHIDAQKGIAVKKIAEMLNIPLSQAMTIGDNFNDLSMIQEAGVSFAMENAVDELKQAAKYIADTNINSGVGKAIRRAIDENLS</sequence>
<dbReference type="Proteomes" id="UP000196074">
    <property type="component" value="Unassembled WGS sequence"/>
</dbReference>
<evidence type="ECO:0000313" key="4">
    <source>
        <dbReference type="Proteomes" id="UP000196503"/>
    </source>
</evidence>
<dbReference type="GO" id="GO:0005829">
    <property type="term" value="C:cytosol"/>
    <property type="evidence" value="ECO:0007669"/>
    <property type="project" value="TreeGrafter"/>
</dbReference>
<dbReference type="InterPro" id="IPR023214">
    <property type="entry name" value="HAD_sf"/>
</dbReference>
<dbReference type="SUPFAM" id="SSF56784">
    <property type="entry name" value="HAD-like"/>
    <property type="match status" value="1"/>
</dbReference>
<dbReference type="EMBL" id="NFLC01000010">
    <property type="protein sequence ID" value="OUQ10339.1"/>
    <property type="molecule type" value="Genomic_DNA"/>
</dbReference>
<organism evidence="1 3">
    <name type="scientific">Enterococcus cecorum</name>
    <dbReference type="NCBI Taxonomy" id="44008"/>
    <lineage>
        <taxon>Bacteria</taxon>
        <taxon>Bacillati</taxon>
        <taxon>Bacillota</taxon>
        <taxon>Bacilli</taxon>
        <taxon>Lactobacillales</taxon>
        <taxon>Enterococcaceae</taxon>
        <taxon>Enterococcus</taxon>
    </lineage>
</organism>
<dbReference type="Gene3D" id="3.30.1240.10">
    <property type="match status" value="1"/>
</dbReference>
<name>A0A0H2Q6M7_9ENTE</name>
<dbReference type="SFLD" id="SFLDG01140">
    <property type="entry name" value="C2.B:_Phosphomannomutase_and_P"/>
    <property type="match status" value="1"/>
</dbReference>
<dbReference type="GO" id="GO:0016791">
    <property type="term" value="F:phosphatase activity"/>
    <property type="evidence" value="ECO:0007669"/>
    <property type="project" value="TreeGrafter"/>
</dbReference>
<dbReference type="EMBL" id="NIBL01000003">
    <property type="protein sequence ID" value="OUZ14688.1"/>
    <property type="molecule type" value="Genomic_DNA"/>
</dbReference>
<dbReference type="SFLD" id="SFLDG01144">
    <property type="entry name" value="C2.B.4:_PGP_Like"/>
    <property type="match status" value="1"/>
</dbReference>
<evidence type="ECO:0000313" key="2">
    <source>
        <dbReference type="EMBL" id="OUZ14688.1"/>
    </source>
</evidence>
<dbReference type="NCBIfam" id="TIGR00099">
    <property type="entry name" value="Cof-subfamily"/>
    <property type="match status" value="1"/>
</dbReference>
<evidence type="ECO:0000313" key="1">
    <source>
        <dbReference type="EMBL" id="OUQ10339.1"/>
    </source>
</evidence>
<evidence type="ECO:0000313" key="3">
    <source>
        <dbReference type="Proteomes" id="UP000196074"/>
    </source>
</evidence>
<dbReference type="PROSITE" id="PS01229">
    <property type="entry name" value="COF_2"/>
    <property type="match status" value="1"/>
</dbReference>
<reference evidence="1" key="3">
    <citation type="journal article" date="2018" name="BMC Genomics">
        <title>Whole genome sequencing and function prediction of 133 gut anaerobes isolated from chicken caecum in pure cultures.</title>
        <authorList>
            <person name="Medvecky M."/>
            <person name="Cejkova D."/>
            <person name="Polansky O."/>
            <person name="Karasova D."/>
            <person name="Kubasova T."/>
            <person name="Cizek A."/>
            <person name="Rychlik I."/>
        </authorList>
    </citation>
    <scope>NUCLEOTIDE SEQUENCE</scope>
    <source>
        <strain evidence="1">An144</strain>
    </source>
</reference>
<keyword evidence="1" id="KW-0378">Hydrolase</keyword>
<dbReference type="NCBIfam" id="TIGR01484">
    <property type="entry name" value="HAD-SF-IIB"/>
    <property type="match status" value="1"/>
</dbReference>
<accession>A0A0H2Q6M7</accession>
<dbReference type="PANTHER" id="PTHR10000">
    <property type="entry name" value="PHOSPHOSERINE PHOSPHATASE"/>
    <property type="match status" value="1"/>
</dbReference>
<dbReference type="PANTHER" id="PTHR10000:SF55">
    <property type="entry name" value="5-AMINO-6-(5-PHOSPHO-D-RIBITYLAMINO)URACIL PHOSPHATASE YCSE"/>
    <property type="match status" value="1"/>
</dbReference>
<dbReference type="Proteomes" id="UP000196503">
    <property type="component" value="Unassembled WGS sequence"/>
</dbReference>
<dbReference type="Gene3D" id="3.40.50.1000">
    <property type="entry name" value="HAD superfamily/HAD-like"/>
    <property type="match status" value="1"/>
</dbReference>
<comment type="caution">
    <text evidence="1">The sequence shown here is derived from an EMBL/GenBank/DDBJ whole genome shotgun (WGS) entry which is preliminary data.</text>
</comment>
<dbReference type="RefSeq" id="WP_016251748.1">
    <property type="nucleotide sequence ID" value="NZ_CP010060.1"/>
</dbReference>
<dbReference type="SFLD" id="SFLDS00003">
    <property type="entry name" value="Haloacid_Dehalogenase"/>
    <property type="match status" value="1"/>
</dbReference>
<dbReference type="GeneID" id="60871232"/>
<dbReference type="CDD" id="cd07516">
    <property type="entry name" value="HAD_Pase"/>
    <property type="match status" value="1"/>
</dbReference>
<dbReference type="AlphaFoldDB" id="A0A0H2Q6M7"/>
<proteinExistence type="predicted"/>
<dbReference type="GO" id="GO:0000287">
    <property type="term" value="F:magnesium ion binding"/>
    <property type="evidence" value="ECO:0007669"/>
    <property type="project" value="TreeGrafter"/>
</dbReference>
<reference evidence="2 4" key="2">
    <citation type="submission" date="2017-05" db="EMBL/GenBank/DDBJ databases">
        <title>The Genome Sequence of Enterococcus faecium 2D5_DIV0622.</title>
        <authorList>
            <consortium name="The Broad Institute Genomics Platform"/>
            <consortium name="The Broad Institute Genomic Center for Infectious Diseases"/>
            <person name="Earl A."/>
            <person name="Manson A."/>
            <person name="Schwartman J."/>
            <person name="Gilmore M."/>
            <person name="Abouelleil A."/>
            <person name="Cao P."/>
            <person name="Chapman S."/>
            <person name="Cusick C."/>
            <person name="Shea T."/>
            <person name="Young S."/>
            <person name="Neafsey D."/>
            <person name="Nusbaum C."/>
            <person name="Birren B."/>
        </authorList>
    </citation>
    <scope>NUCLEOTIDE SEQUENCE [LARGE SCALE GENOMIC DNA]</scope>
    <source>
        <strain evidence="2 4">2D5_DIV0622</strain>
    </source>
</reference>
<reference evidence="3" key="1">
    <citation type="submission" date="2017-04" db="EMBL/GenBank/DDBJ databases">
        <title>Function of individual gut microbiota members based on whole genome sequencing of pure cultures obtained from chicken caecum.</title>
        <authorList>
            <person name="Medvecky M."/>
            <person name="Cejkova D."/>
            <person name="Polansky O."/>
            <person name="Karasova D."/>
            <person name="Kubasova T."/>
            <person name="Cizek A."/>
            <person name="Rychlik I."/>
        </authorList>
    </citation>
    <scope>NUCLEOTIDE SEQUENCE [LARGE SCALE GENOMIC DNA]</scope>
    <source>
        <strain evidence="3">An144</strain>
    </source>
</reference>
<dbReference type="InterPro" id="IPR006379">
    <property type="entry name" value="HAD-SF_hydro_IIB"/>
</dbReference>
<dbReference type="InterPro" id="IPR036412">
    <property type="entry name" value="HAD-like_sf"/>
</dbReference>
<gene>
    <name evidence="2" type="ORF">A5869_001786</name>
    <name evidence="1" type="ORF">B5E88_06185</name>
</gene>
<dbReference type="Pfam" id="PF08282">
    <property type="entry name" value="Hydrolase_3"/>
    <property type="match status" value="1"/>
</dbReference>
<protein>
    <submittedName>
        <fullName evidence="1">HAD family hydrolase</fullName>
    </submittedName>
</protein>